<dbReference type="PANTHER" id="PTHR33508:SF1">
    <property type="entry name" value="UPF0056 MEMBRANE PROTEIN YHCE"/>
    <property type="match status" value="1"/>
</dbReference>
<dbReference type="InterPro" id="IPR002771">
    <property type="entry name" value="Multi_antbiot-R_MarC"/>
</dbReference>
<dbReference type="AlphaFoldDB" id="A0A9X4MKW8"/>
<feature type="transmembrane region" description="Helical" evidence="7">
    <location>
        <begin position="144"/>
        <end position="169"/>
    </location>
</feature>
<evidence type="ECO:0000313" key="8">
    <source>
        <dbReference type="EMBL" id="MDG4474722.1"/>
    </source>
</evidence>
<reference evidence="8" key="1">
    <citation type="journal article" date="2022" name="bioRxiv">
        <title>Thiovibrio frasassiensisgen. nov., sp. nov., an autotrophic, elemental sulfur disproportionating bacterium isolated from sulfidic karst sediment, and proposal of Thiovibrionaceae fam. nov.</title>
        <authorList>
            <person name="Aronson H."/>
            <person name="Thomas C."/>
            <person name="Bhattacharyya M."/>
            <person name="Eckstein S."/>
            <person name="Jensen S."/>
            <person name="Barco R."/>
            <person name="Macalady J."/>
            <person name="Amend J."/>
        </authorList>
    </citation>
    <scope>NUCLEOTIDE SEQUENCE</scope>
    <source>
        <strain evidence="8">RS19-109</strain>
    </source>
</reference>
<feature type="transmembrane region" description="Helical" evidence="7">
    <location>
        <begin position="181"/>
        <end position="202"/>
    </location>
</feature>
<feature type="transmembrane region" description="Helical" evidence="7">
    <location>
        <begin position="114"/>
        <end position="138"/>
    </location>
</feature>
<dbReference type="NCBIfam" id="NF008320">
    <property type="entry name" value="PRK11111.1"/>
    <property type="match status" value="1"/>
</dbReference>
<keyword evidence="4 7" id="KW-0812">Transmembrane</keyword>
<proteinExistence type="inferred from homology"/>
<evidence type="ECO:0000256" key="4">
    <source>
        <dbReference type="ARBA" id="ARBA00022692"/>
    </source>
</evidence>
<dbReference type="Proteomes" id="UP001154240">
    <property type="component" value="Unassembled WGS sequence"/>
</dbReference>
<dbReference type="RefSeq" id="WP_307631702.1">
    <property type="nucleotide sequence ID" value="NZ_JAPHEH010000001.1"/>
</dbReference>
<evidence type="ECO:0000256" key="1">
    <source>
        <dbReference type="ARBA" id="ARBA00004651"/>
    </source>
</evidence>
<gene>
    <name evidence="8" type="ORF">OLX77_00935</name>
</gene>
<feature type="transmembrane region" description="Helical" evidence="7">
    <location>
        <begin position="12"/>
        <end position="30"/>
    </location>
</feature>
<dbReference type="PANTHER" id="PTHR33508">
    <property type="entry name" value="UPF0056 MEMBRANE PROTEIN YHCE"/>
    <property type="match status" value="1"/>
</dbReference>
<reference evidence="8" key="2">
    <citation type="submission" date="2022-10" db="EMBL/GenBank/DDBJ databases">
        <authorList>
            <person name="Aronson H.S."/>
        </authorList>
    </citation>
    <scope>NUCLEOTIDE SEQUENCE</scope>
    <source>
        <strain evidence="8">RS19-109</strain>
    </source>
</reference>
<protein>
    <recommendedName>
        <fullName evidence="7">UPF0056 membrane protein</fullName>
    </recommendedName>
</protein>
<evidence type="ECO:0000313" key="9">
    <source>
        <dbReference type="Proteomes" id="UP001154240"/>
    </source>
</evidence>
<feature type="transmembrane region" description="Helical" evidence="7">
    <location>
        <begin position="42"/>
        <end position="68"/>
    </location>
</feature>
<dbReference type="EMBL" id="JAPHEH010000001">
    <property type="protein sequence ID" value="MDG4474722.1"/>
    <property type="molecule type" value="Genomic_DNA"/>
</dbReference>
<keyword evidence="6 7" id="KW-0472">Membrane</keyword>
<keyword evidence="3" id="KW-1003">Cell membrane</keyword>
<evidence type="ECO:0000256" key="6">
    <source>
        <dbReference type="ARBA" id="ARBA00023136"/>
    </source>
</evidence>
<dbReference type="Pfam" id="PF01914">
    <property type="entry name" value="MarC"/>
    <property type="match status" value="1"/>
</dbReference>
<comment type="similarity">
    <text evidence="2 7">Belongs to the UPF0056 (MarC) family.</text>
</comment>
<comment type="subcellular location">
    <subcellularLocation>
        <location evidence="1 7">Cell membrane</location>
        <topology evidence="1 7">Multi-pass membrane protein</topology>
    </subcellularLocation>
</comment>
<dbReference type="GO" id="GO:0005886">
    <property type="term" value="C:plasma membrane"/>
    <property type="evidence" value="ECO:0007669"/>
    <property type="project" value="UniProtKB-SubCell"/>
</dbReference>
<feature type="transmembrane region" description="Helical" evidence="7">
    <location>
        <begin position="74"/>
        <end position="93"/>
    </location>
</feature>
<dbReference type="NCBIfam" id="TIGR00427">
    <property type="entry name" value="NAAT family transporter"/>
    <property type="match status" value="1"/>
</dbReference>
<evidence type="ECO:0000256" key="5">
    <source>
        <dbReference type="ARBA" id="ARBA00022989"/>
    </source>
</evidence>
<keyword evidence="9" id="KW-1185">Reference proteome</keyword>
<sequence>MFDSSEHIKFVISLFAIVNPIGAIPIYISLTDGYRPEDRARIVRITPIAVVGILLTTLVSGELILRFFGISVDSFRVGGGILLLLMATSMLQAKTSRAAHTSDEAEETSDRETIAIVPLAIPLLSGPGAISTVIVYAYKAKSLSAYLITSAGILLIGLAIYLSLLAAPYITKKLGKTGINIITRIMGLILTAIAVEFITSGLKNIFQNLP</sequence>
<keyword evidence="5 7" id="KW-1133">Transmembrane helix</keyword>
<organism evidence="8 9">
    <name type="scientific">Thiovibrio frasassiensis</name>
    <dbReference type="NCBI Taxonomy" id="2984131"/>
    <lineage>
        <taxon>Bacteria</taxon>
        <taxon>Pseudomonadati</taxon>
        <taxon>Thermodesulfobacteriota</taxon>
        <taxon>Desulfobulbia</taxon>
        <taxon>Desulfobulbales</taxon>
        <taxon>Thiovibrionaceae</taxon>
        <taxon>Thiovibrio</taxon>
    </lineage>
</organism>
<name>A0A9X4MKW8_9BACT</name>
<accession>A0A9X4MKW8</accession>
<evidence type="ECO:0000256" key="7">
    <source>
        <dbReference type="RuleBase" id="RU362048"/>
    </source>
</evidence>
<evidence type="ECO:0000256" key="3">
    <source>
        <dbReference type="ARBA" id="ARBA00022475"/>
    </source>
</evidence>
<comment type="caution">
    <text evidence="8">The sequence shown here is derived from an EMBL/GenBank/DDBJ whole genome shotgun (WGS) entry which is preliminary data.</text>
</comment>
<evidence type="ECO:0000256" key="2">
    <source>
        <dbReference type="ARBA" id="ARBA00009784"/>
    </source>
</evidence>